<dbReference type="SMART" id="SM01179">
    <property type="entry name" value="DUF862"/>
    <property type="match status" value="1"/>
</dbReference>
<dbReference type="GO" id="GO:0016579">
    <property type="term" value="P:protein deubiquitination"/>
    <property type="evidence" value="ECO:0007669"/>
    <property type="project" value="TreeGrafter"/>
</dbReference>
<accession>A0A8J8NJ17</accession>
<feature type="compositionally biased region" description="Polar residues" evidence="4">
    <location>
        <begin position="164"/>
        <end position="181"/>
    </location>
</feature>
<comment type="caution">
    <text evidence="6">The sequence shown here is derived from an EMBL/GenBank/DDBJ whole genome shotgun (WGS) entry which is preliminary data.</text>
</comment>
<organism evidence="6 7">
    <name type="scientific">Halteria grandinella</name>
    <dbReference type="NCBI Taxonomy" id="5974"/>
    <lineage>
        <taxon>Eukaryota</taxon>
        <taxon>Sar</taxon>
        <taxon>Alveolata</taxon>
        <taxon>Ciliophora</taxon>
        <taxon>Intramacronucleata</taxon>
        <taxon>Spirotrichea</taxon>
        <taxon>Stichotrichia</taxon>
        <taxon>Sporadotrichida</taxon>
        <taxon>Halteriidae</taxon>
        <taxon>Halteria</taxon>
    </lineage>
</organism>
<keyword evidence="2" id="KW-0645">Protease</keyword>
<dbReference type="GO" id="GO:0101005">
    <property type="term" value="F:deubiquitinase activity"/>
    <property type="evidence" value="ECO:0007669"/>
    <property type="project" value="TreeGrafter"/>
</dbReference>
<reference evidence="6" key="1">
    <citation type="submission" date="2019-06" db="EMBL/GenBank/DDBJ databases">
        <authorList>
            <person name="Zheng W."/>
        </authorList>
    </citation>
    <scope>NUCLEOTIDE SEQUENCE</scope>
    <source>
        <strain evidence="6">QDHG01</strain>
    </source>
</reference>
<gene>
    <name evidence="6" type="ORF">FGO68_gene17808</name>
</gene>
<dbReference type="AlphaFoldDB" id="A0A8J8NJ17"/>
<keyword evidence="7" id="KW-1185">Reference proteome</keyword>
<dbReference type="Pfam" id="PF05903">
    <property type="entry name" value="Peptidase_C97"/>
    <property type="match status" value="1"/>
</dbReference>
<comment type="similarity">
    <text evidence="1">Belongs to the DeSI family.</text>
</comment>
<dbReference type="InterPro" id="IPR008580">
    <property type="entry name" value="PPPDE_dom"/>
</dbReference>
<dbReference type="InterPro" id="IPR042266">
    <property type="entry name" value="PPPDE_sf"/>
</dbReference>
<evidence type="ECO:0000256" key="1">
    <source>
        <dbReference type="ARBA" id="ARBA00008140"/>
    </source>
</evidence>
<proteinExistence type="inferred from homology"/>
<protein>
    <recommendedName>
        <fullName evidence="5">PPPDE domain-containing protein</fullName>
    </recommendedName>
</protein>
<evidence type="ECO:0000256" key="3">
    <source>
        <dbReference type="ARBA" id="ARBA00022801"/>
    </source>
</evidence>
<dbReference type="GO" id="GO:0006508">
    <property type="term" value="P:proteolysis"/>
    <property type="evidence" value="ECO:0007669"/>
    <property type="project" value="UniProtKB-KW"/>
</dbReference>
<name>A0A8J8NJ17_HALGN</name>
<sequence length="212" mass="23807">MSVYNLGNGNGYEIILNVYDLSPDSLGKHFLTMAGIGFFHSGLEINGVEYTYGGNFTHNGTGMYTQSPLQVPEGVKYKESYLLGEIKDFSKIQQTIEMVKEQFKANQYNLIQQNCNHFTEALSLALVGKRIPSYINRASRIGFFISCFLPRDLKDQNPVPDQANAPSQAYSQRSSSTNETQGIELFDPSQGQPQDKFKGKGYRIADYEIDQI</sequence>
<dbReference type="OrthoDB" id="442885at2759"/>
<evidence type="ECO:0000313" key="7">
    <source>
        <dbReference type="Proteomes" id="UP000785679"/>
    </source>
</evidence>
<evidence type="ECO:0000256" key="4">
    <source>
        <dbReference type="SAM" id="MobiDB-lite"/>
    </source>
</evidence>
<dbReference type="PANTHER" id="PTHR12378">
    <property type="entry name" value="DESUMOYLATING ISOPEPTIDASE"/>
    <property type="match status" value="1"/>
</dbReference>
<dbReference type="PROSITE" id="PS51858">
    <property type="entry name" value="PPPDE"/>
    <property type="match status" value="1"/>
</dbReference>
<dbReference type="EMBL" id="RRYP01015331">
    <property type="protein sequence ID" value="TNV75549.1"/>
    <property type="molecule type" value="Genomic_DNA"/>
</dbReference>
<feature type="domain" description="PPPDE" evidence="5">
    <location>
        <begin position="12"/>
        <end position="153"/>
    </location>
</feature>
<feature type="region of interest" description="Disordered" evidence="4">
    <location>
        <begin position="156"/>
        <end position="199"/>
    </location>
</feature>
<evidence type="ECO:0000259" key="5">
    <source>
        <dbReference type="PROSITE" id="PS51858"/>
    </source>
</evidence>
<dbReference type="PANTHER" id="PTHR12378:SF80">
    <property type="entry name" value="IP06716P-RELATED"/>
    <property type="match status" value="1"/>
</dbReference>
<dbReference type="Gene3D" id="3.90.1720.30">
    <property type="entry name" value="PPPDE domains"/>
    <property type="match status" value="1"/>
</dbReference>
<dbReference type="Proteomes" id="UP000785679">
    <property type="component" value="Unassembled WGS sequence"/>
</dbReference>
<keyword evidence="3" id="KW-0378">Hydrolase</keyword>
<evidence type="ECO:0000313" key="6">
    <source>
        <dbReference type="EMBL" id="TNV75549.1"/>
    </source>
</evidence>
<evidence type="ECO:0000256" key="2">
    <source>
        <dbReference type="ARBA" id="ARBA00022670"/>
    </source>
</evidence>